<dbReference type="Proteomes" id="UP000654482">
    <property type="component" value="Unassembled WGS sequence"/>
</dbReference>
<feature type="region of interest" description="Disordered" evidence="1">
    <location>
        <begin position="217"/>
        <end position="241"/>
    </location>
</feature>
<evidence type="ECO:0000313" key="4">
    <source>
        <dbReference type="Proteomes" id="UP000654482"/>
    </source>
</evidence>
<organism evidence="3 4">
    <name type="scientific">Lusitaniella coriacea LEGE 07157</name>
    <dbReference type="NCBI Taxonomy" id="945747"/>
    <lineage>
        <taxon>Bacteria</taxon>
        <taxon>Bacillati</taxon>
        <taxon>Cyanobacteriota</taxon>
        <taxon>Cyanophyceae</taxon>
        <taxon>Spirulinales</taxon>
        <taxon>Lusitaniellaceae</taxon>
        <taxon>Lusitaniella</taxon>
    </lineage>
</organism>
<evidence type="ECO:0000256" key="2">
    <source>
        <dbReference type="SAM" id="SignalP"/>
    </source>
</evidence>
<feature type="chain" id="PRO_5035315150" description="PEP-CTERM protein-sorting domain-containing protein" evidence="2">
    <location>
        <begin position="31"/>
        <end position="265"/>
    </location>
</feature>
<protein>
    <recommendedName>
        <fullName evidence="5">PEP-CTERM protein-sorting domain-containing protein</fullName>
    </recommendedName>
</protein>
<gene>
    <name evidence="3" type="ORF">IQ249_07430</name>
</gene>
<accession>A0A8J7DVE5</accession>
<reference evidence="3" key="1">
    <citation type="submission" date="2020-10" db="EMBL/GenBank/DDBJ databases">
        <authorList>
            <person name="Castelo-Branco R."/>
            <person name="Eusebio N."/>
            <person name="Adriana R."/>
            <person name="Vieira A."/>
            <person name="Brugerolle De Fraissinette N."/>
            <person name="Rezende De Castro R."/>
            <person name="Schneider M.P."/>
            <person name="Vasconcelos V."/>
            <person name="Leao P.N."/>
        </authorList>
    </citation>
    <scope>NUCLEOTIDE SEQUENCE</scope>
    <source>
        <strain evidence="3">LEGE 07157</strain>
    </source>
</reference>
<proteinExistence type="predicted"/>
<dbReference type="AlphaFoldDB" id="A0A8J7DVE5"/>
<evidence type="ECO:0008006" key="5">
    <source>
        <dbReference type="Google" id="ProtNLM"/>
    </source>
</evidence>
<comment type="caution">
    <text evidence="3">The sequence shown here is derived from an EMBL/GenBank/DDBJ whole genome shotgun (WGS) entry which is preliminary data.</text>
</comment>
<sequence length="265" mass="27621">MSASLLQTVSTRLLGATACIGVLAAAPVQAQTVISGWSTGGDDMVGMEITVDFLNGNSQTSTWGALGDTWGATGSGWALTKSSSSTYGNPWALNVNEAFSITSLTINAVSGNTMFDLYRNFTDDSGVMQNSTPRSADGWTFETVAGQAPDSFDYSTPIDVSVGDLFGTLSLLWEDGFWGTMQFITDTDNGTAGNPVQVADSTPNPDPFANLLTQFDLPTPPAATPQHPAVTPPPPTTQSVPEPTSVLTLLVIGVMGLGTVRKGQS</sequence>
<evidence type="ECO:0000313" key="3">
    <source>
        <dbReference type="EMBL" id="MBE9115722.1"/>
    </source>
</evidence>
<keyword evidence="4" id="KW-1185">Reference proteome</keyword>
<keyword evidence="2" id="KW-0732">Signal</keyword>
<evidence type="ECO:0000256" key="1">
    <source>
        <dbReference type="SAM" id="MobiDB-lite"/>
    </source>
</evidence>
<dbReference type="RefSeq" id="WP_194028807.1">
    <property type="nucleotide sequence ID" value="NZ_JADEWZ010000008.1"/>
</dbReference>
<dbReference type="EMBL" id="JADEWZ010000008">
    <property type="protein sequence ID" value="MBE9115722.1"/>
    <property type="molecule type" value="Genomic_DNA"/>
</dbReference>
<feature type="signal peptide" evidence="2">
    <location>
        <begin position="1"/>
        <end position="30"/>
    </location>
</feature>
<name>A0A8J7DVE5_9CYAN</name>